<dbReference type="NCBIfam" id="TIGR00745">
    <property type="entry name" value="apbA_panE"/>
    <property type="match status" value="1"/>
</dbReference>
<keyword evidence="6 10" id="KW-0521">NADP</keyword>
<comment type="caution">
    <text evidence="13">The sequence shown here is derived from an EMBL/GenBank/DDBJ whole genome shotgun (WGS) entry which is preliminary data.</text>
</comment>
<dbReference type="InterPro" id="IPR003710">
    <property type="entry name" value="ApbA"/>
</dbReference>
<dbReference type="Gene3D" id="3.40.50.720">
    <property type="entry name" value="NAD(P)-binding Rossmann-like Domain"/>
    <property type="match status" value="1"/>
</dbReference>
<keyword evidence="7 10" id="KW-0560">Oxidoreductase</keyword>
<reference evidence="13 14" key="1">
    <citation type="submission" date="2020-08" db="EMBL/GenBank/DDBJ databases">
        <title>Genomic Encyclopedia of Type Strains, Phase III (KMG-III): the genomes of soil and plant-associated and newly described type strains.</title>
        <authorList>
            <person name="Whitman W."/>
        </authorList>
    </citation>
    <scope>NUCLEOTIDE SEQUENCE [LARGE SCALE GENOMIC DNA]</scope>
    <source>
        <strain evidence="13 14">CECT 4462</strain>
    </source>
</reference>
<comment type="catalytic activity">
    <reaction evidence="9 10">
        <text>(R)-pantoate + NADP(+) = 2-dehydropantoate + NADPH + H(+)</text>
        <dbReference type="Rhea" id="RHEA:16233"/>
        <dbReference type="ChEBI" id="CHEBI:11561"/>
        <dbReference type="ChEBI" id="CHEBI:15378"/>
        <dbReference type="ChEBI" id="CHEBI:15980"/>
        <dbReference type="ChEBI" id="CHEBI:57783"/>
        <dbReference type="ChEBI" id="CHEBI:58349"/>
        <dbReference type="EC" id="1.1.1.169"/>
    </reaction>
</comment>
<dbReference type="InterPro" id="IPR036291">
    <property type="entry name" value="NAD(P)-bd_dom_sf"/>
</dbReference>
<dbReference type="AlphaFoldDB" id="A0A839T6I8"/>
<name>A0A839T6I8_AZOMA</name>
<keyword evidence="5 10" id="KW-0566">Pantothenate biosynthesis</keyword>
<dbReference type="EC" id="1.1.1.169" evidence="3 10"/>
<dbReference type="Proteomes" id="UP000549250">
    <property type="component" value="Unassembled WGS sequence"/>
</dbReference>
<feature type="domain" description="Ketopantoate reductase C-terminal" evidence="12">
    <location>
        <begin position="186"/>
        <end position="304"/>
    </location>
</feature>
<evidence type="ECO:0000256" key="9">
    <source>
        <dbReference type="ARBA" id="ARBA00048793"/>
    </source>
</evidence>
<evidence type="ECO:0000313" key="14">
    <source>
        <dbReference type="Proteomes" id="UP000549250"/>
    </source>
</evidence>
<accession>A0A839T6I8</accession>
<protein>
    <recommendedName>
        <fullName evidence="4 10">2-dehydropantoate 2-reductase</fullName>
        <ecNumber evidence="3 10">1.1.1.169</ecNumber>
    </recommendedName>
    <alternativeName>
        <fullName evidence="8 10">Ketopantoate reductase</fullName>
    </alternativeName>
</protein>
<dbReference type="InterPro" id="IPR013752">
    <property type="entry name" value="KPA_reductase"/>
</dbReference>
<organism evidence="13 14">
    <name type="scientific">Azomonas macrocytogenes</name>
    <name type="common">Azotobacter macrocytogenes</name>
    <dbReference type="NCBI Taxonomy" id="69962"/>
    <lineage>
        <taxon>Bacteria</taxon>
        <taxon>Pseudomonadati</taxon>
        <taxon>Pseudomonadota</taxon>
        <taxon>Gammaproteobacteria</taxon>
        <taxon>Pseudomonadales</taxon>
        <taxon>Pseudomonadaceae</taxon>
        <taxon>Azomonas</taxon>
    </lineage>
</organism>
<gene>
    <name evidence="13" type="ORF">FHR87_002488</name>
</gene>
<dbReference type="PANTHER" id="PTHR21708:SF45">
    <property type="entry name" value="2-DEHYDROPANTOATE 2-REDUCTASE"/>
    <property type="match status" value="1"/>
</dbReference>
<evidence type="ECO:0000256" key="3">
    <source>
        <dbReference type="ARBA" id="ARBA00013014"/>
    </source>
</evidence>
<evidence type="ECO:0000256" key="6">
    <source>
        <dbReference type="ARBA" id="ARBA00022857"/>
    </source>
</evidence>
<dbReference type="InterPro" id="IPR008927">
    <property type="entry name" value="6-PGluconate_DH-like_C_sf"/>
</dbReference>
<comment type="similarity">
    <text evidence="2 10">Belongs to the ketopantoate reductase family.</text>
</comment>
<evidence type="ECO:0000313" key="13">
    <source>
        <dbReference type="EMBL" id="MBB3104076.1"/>
    </source>
</evidence>
<evidence type="ECO:0000259" key="11">
    <source>
        <dbReference type="Pfam" id="PF02558"/>
    </source>
</evidence>
<dbReference type="GO" id="GO:0015940">
    <property type="term" value="P:pantothenate biosynthetic process"/>
    <property type="evidence" value="ECO:0007669"/>
    <property type="project" value="UniProtKB-UniPathway"/>
</dbReference>
<evidence type="ECO:0000256" key="1">
    <source>
        <dbReference type="ARBA" id="ARBA00004994"/>
    </source>
</evidence>
<feature type="domain" description="Ketopantoate reductase N-terminal" evidence="11">
    <location>
        <begin position="7"/>
        <end position="151"/>
    </location>
</feature>
<dbReference type="SUPFAM" id="SSF51735">
    <property type="entry name" value="NAD(P)-binding Rossmann-fold domains"/>
    <property type="match status" value="1"/>
</dbReference>
<dbReference type="InterPro" id="IPR051402">
    <property type="entry name" value="KPR-Related"/>
</dbReference>
<dbReference type="Pfam" id="PF02558">
    <property type="entry name" value="ApbA"/>
    <property type="match status" value="1"/>
</dbReference>
<dbReference type="GO" id="GO:0008677">
    <property type="term" value="F:2-dehydropantoate 2-reductase activity"/>
    <property type="evidence" value="ECO:0007669"/>
    <property type="project" value="UniProtKB-EC"/>
</dbReference>
<comment type="pathway">
    <text evidence="1 10">Cofactor biosynthesis; (R)-pantothenate biosynthesis; (R)-pantoate from 3-methyl-2-oxobutanoate: step 2/2.</text>
</comment>
<evidence type="ECO:0000256" key="4">
    <source>
        <dbReference type="ARBA" id="ARBA00019465"/>
    </source>
</evidence>
<dbReference type="InterPro" id="IPR013332">
    <property type="entry name" value="KPR_N"/>
</dbReference>
<keyword evidence="14" id="KW-1185">Reference proteome</keyword>
<dbReference type="UniPathway" id="UPA00028">
    <property type="reaction ID" value="UER00004"/>
</dbReference>
<dbReference type="Gene3D" id="1.10.1040.10">
    <property type="entry name" value="N-(1-d-carboxylethyl)-l-norvaline Dehydrogenase, domain 2"/>
    <property type="match status" value="1"/>
</dbReference>
<dbReference type="Pfam" id="PF08546">
    <property type="entry name" value="ApbA_C"/>
    <property type="match status" value="1"/>
</dbReference>
<evidence type="ECO:0000256" key="5">
    <source>
        <dbReference type="ARBA" id="ARBA00022655"/>
    </source>
</evidence>
<dbReference type="RefSeq" id="WP_183166975.1">
    <property type="nucleotide sequence ID" value="NZ_JACHXI010000012.1"/>
</dbReference>
<sequence length="316" mass="34596">MSNGIRIAIIGGGNLGLYLAGHLSLAGNEVFITQRTRSTGSETDIIFAEGDEHWHASQVRFTVQEELQGPFNQVIVAVKSHDLQAVLPRLAELGDADTCYVFLQNGIPWWWTYRDGDIAGAPKLANTVAVVVQHAVERLGPKRIKVHSNGRNRYICAQADNENSARLQALITRWRQADIPAESSNDIRSEVWTKLMANATLNPLSAITGATLAELAGTPQTRTVLSAGMNEIARLAELEGSRVRMPPQAWLRFAEEIGTARTSMLQDRLAGRTLETEALLAAPIALAERYGEPVPILKTLLGCLSIPRTDLFRSAR</sequence>
<evidence type="ECO:0000256" key="2">
    <source>
        <dbReference type="ARBA" id="ARBA00007870"/>
    </source>
</evidence>
<dbReference type="InterPro" id="IPR013328">
    <property type="entry name" value="6PGD_dom2"/>
</dbReference>
<proteinExistence type="inferred from homology"/>
<evidence type="ECO:0000256" key="7">
    <source>
        <dbReference type="ARBA" id="ARBA00023002"/>
    </source>
</evidence>
<dbReference type="SUPFAM" id="SSF48179">
    <property type="entry name" value="6-phosphogluconate dehydrogenase C-terminal domain-like"/>
    <property type="match status" value="1"/>
</dbReference>
<evidence type="ECO:0000256" key="8">
    <source>
        <dbReference type="ARBA" id="ARBA00032024"/>
    </source>
</evidence>
<dbReference type="PANTHER" id="PTHR21708">
    <property type="entry name" value="PROBABLE 2-DEHYDROPANTOATE 2-REDUCTASE"/>
    <property type="match status" value="1"/>
</dbReference>
<dbReference type="GO" id="GO:0005737">
    <property type="term" value="C:cytoplasm"/>
    <property type="evidence" value="ECO:0007669"/>
    <property type="project" value="TreeGrafter"/>
</dbReference>
<evidence type="ECO:0000256" key="10">
    <source>
        <dbReference type="RuleBase" id="RU362068"/>
    </source>
</evidence>
<comment type="function">
    <text evidence="10">Catalyzes the NADPH-dependent reduction of ketopantoate into pantoic acid.</text>
</comment>
<evidence type="ECO:0000259" key="12">
    <source>
        <dbReference type="Pfam" id="PF08546"/>
    </source>
</evidence>
<dbReference type="EMBL" id="JACHXI010000012">
    <property type="protein sequence ID" value="MBB3104076.1"/>
    <property type="molecule type" value="Genomic_DNA"/>
</dbReference>
<dbReference type="FunFam" id="1.10.1040.10:FF:000017">
    <property type="entry name" value="2-dehydropantoate 2-reductase"/>
    <property type="match status" value="1"/>
</dbReference>